<dbReference type="AlphaFoldDB" id="A0A5C5V8U7"/>
<feature type="coiled-coil region" evidence="1">
    <location>
        <begin position="277"/>
        <end position="311"/>
    </location>
</feature>
<organism evidence="3 4">
    <name type="scientific">Blastopirellula retiformator</name>
    <dbReference type="NCBI Taxonomy" id="2527970"/>
    <lineage>
        <taxon>Bacteria</taxon>
        <taxon>Pseudomonadati</taxon>
        <taxon>Planctomycetota</taxon>
        <taxon>Planctomycetia</taxon>
        <taxon>Pirellulales</taxon>
        <taxon>Pirellulaceae</taxon>
        <taxon>Blastopirellula</taxon>
    </lineage>
</organism>
<feature type="signal peptide" evidence="2">
    <location>
        <begin position="1"/>
        <end position="23"/>
    </location>
</feature>
<keyword evidence="1" id="KW-0175">Coiled coil</keyword>
<dbReference type="RefSeq" id="WP_246120011.1">
    <property type="nucleotide sequence ID" value="NZ_SJPF01000002.1"/>
</dbReference>
<accession>A0A5C5V8U7</accession>
<keyword evidence="4" id="KW-1185">Reference proteome</keyword>
<feature type="chain" id="PRO_5023044383" description="Caspase domain protein" evidence="2">
    <location>
        <begin position="24"/>
        <end position="331"/>
    </location>
</feature>
<name>A0A5C5V8U7_9BACT</name>
<evidence type="ECO:0008006" key="5">
    <source>
        <dbReference type="Google" id="ProtNLM"/>
    </source>
</evidence>
<evidence type="ECO:0000313" key="4">
    <source>
        <dbReference type="Proteomes" id="UP000318878"/>
    </source>
</evidence>
<dbReference type="EMBL" id="SJPF01000002">
    <property type="protein sequence ID" value="TWT34393.1"/>
    <property type="molecule type" value="Genomic_DNA"/>
</dbReference>
<proteinExistence type="predicted"/>
<keyword evidence="2" id="KW-0732">Signal</keyword>
<dbReference type="Proteomes" id="UP000318878">
    <property type="component" value="Unassembled WGS sequence"/>
</dbReference>
<evidence type="ECO:0000256" key="2">
    <source>
        <dbReference type="SAM" id="SignalP"/>
    </source>
</evidence>
<reference evidence="3 4" key="1">
    <citation type="submission" date="2019-02" db="EMBL/GenBank/DDBJ databases">
        <title>Deep-cultivation of Planctomycetes and their phenomic and genomic characterization uncovers novel biology.</title>
        <authorList>
            <person name="Wiegand S."/>
            <person name="Jogler M."/>
            <person name="Boedeker C."/>
            <person name="Pinto D."/>
            <person name="Vollmers J."/>
            <person name="Rivas-Marin E."/>
            <person name="Kohn T."/>
            <person name="Peeters S.H."/>
            <person name="Heuer A."/>
            <person name="Rast P."/>
            <person name="Oberbeckmann S."/>
            <person name="Bunk B."/>
            <person name="Jeske O."/>
            <person name="Meyerdierks A."/>
            <person name="Storesund J.E."/>
            <person name="Kallscheuer N."/>
            <person name="Luecker S."/>
            <person name="Lage O.M."/>
            <person name="Pohl T."/>
            <person name="Merkel B.J."/>
            <person name="Hornburger P."/>
            <person name="Mueller R.-W."/>
            <person name="Bruemmer F."/>
            <person name="Labrenz M."/>
            <person name="Spormann A.M."/>
            <person name="Op Den Camp H."/>
            <person name="Overmann J."/>
            <person name="Amann R."/>
            <person name="Jetten M.S.M."/>
            <person name="Mascher T."/>
            <person name="Medema M.H."/>
            <person name="Devos D.P."/>
            <person name="Kaster A.-K."/>
            <person name="Ovreas L."/>
            <person name="Rohde M."/>
            <person name="Galperin M.Y."/>
            <person name="Jogler C."/>
        </authorList>
    </citation>
    <scope>NUCLEOTIDE SEQUENCE [LARGE SCALE GENOMIC DNA]</scope>
    <source>
        <strain evidence="3 4">Enr8</strain>
    </source>
</reference>
<sequence length="331" mass="35986" precursor="true">MKSPKMLWIAACVALLSTANADAAETPTDVVIVAVGEPGEPQYEKLFTAWAADWRAAAEKSGSTYLEIGLSDREKKAKADREILRESLARLEKSPPQTLWIVLIGHGTFDGKKAKFNLRGADITASELAERLAPIDCRIAIVNCASASGPFVQQLAAPNRAVVTSTQSGYEYNFARFGGYLAQAIGDASGDLDKDGQTSLLEAWLAAAKRTQEYYESDSRLATEHSLLDDNGDGKGTPADWFRGLHLIKKSKDATLPDGTLANQFVLSPAGEAITLTAEQRQQRDELERKLAELRQNKENLSEEEHLAQLQAILVPIAKLYQAAESPSGEQ</sequence>
<gene>
    <name evidence="3" type="ORF">Enr8_18010</name>
</gene>
<protein>
    <recommendedName>
        <fullName evidence="5">Caspase domain protein</fullName>
    </recommendedName>
</protein>
<evidence type="ECO:0000313" key="3">
    <source>
        <dbReference type="EMBL" id="TWT34393.1"/>
    </source>
</evidence>
<comment type="caution">
    <text evidence="3">The sequence shown here is derived from an EMBL/GenBank/DDBJ whole genome shotgun (WGS) entry which is preliminary data.</text>
</comment>
<evidence type="ECO:0000256" key="1">
    <source>
        <dbReference type="SAM" id="Coils"/>
    </source>
</evidence>